<evidence type="ECO:0000256" key="6">
    <source>
        <dbReference type="ARBA" id="ARBA00022833"/>
    </source>
</evidence>
<evidence type="ECO:0000256" key="4">
    <source>
        <dbReference type="ARBA" id="ARBA00022759"/>
    </source>
</evidence>
<accession>V8C9Z1</accession>
<dbReference type="eggNOG" id="COG0319">
    <property type="taxonomic scope" value="Bacteria"/>
</dbReference>
<dbReference type="RefSeq" id="WP_023927707.1">
    <property type="nucleotide sequence ID" value="NZ_KI669454.1"/>
</dbReference>
<comment type="caution">
    <text evidence="8">The sequence shown here is derived from an EMBL/GenBank/DDBJ whole genome shotgun (WGS) entry which is preliminary data.</text>
</comment>
<dbReference type="GO" id="GO:0004222">
    <property type="term" value="F:metalloendopeptidase activity"/>
    <property type="evidence" value="ECO:0007669"/>
    <property type="project" value="InterPro"/>
</dbReference>
<dbReference type="GO" id="GO:0005737">
    <property type="term" value="C:cytoplasm"/>
    <property type="evidence" value="ECO:0007669"/>
    <property type="project" value="UniProtKB-SubCell"/>
</dbReference>
<keyword evidence="3 7" id="KW-0479">Metal-binding</keyword>
<dbReference type="Gene3D" id="3.40.390.30">
    <property type="entry name" value="Metalloproteases ('zincins'), catalytic domain"/>
    <property type="match status" value="1"/>
</dbReference>
<dbReference type="HAMAP" id="MF_00009">
    <property type="entry name" value="Endoribonucl_YbeY"/>
    <property type="match status" value="1"/>
</dbReference>
<dbReference type="STRING" id="1357400.HMPREF2086_00983"/>
<organism evidence="8 9">
    <name type="scientific">Helicobacter macacae MIT 99-5501</name>
    <dbReference type="NCBI Taxonomy" id="1357400"/>
    <lineage>
        <taxon>Bacteria</taxon>
        <taxon>Pseudomonadati</taxon>
        <taxon>Campylobacterota</taxon>
        <taxon>Epsilonproteobacteria</taxon>
        <taxon>Campylobacterales</taxon>
        <taxon>Helicobacteraceae</taxon>
        <taxon>Helicobacter</taxon>
    </lineage>
</organism>
<evidence type="ECO:0000256" key="1">
    <source>
        <dbReference type="ARBA" id="ARBA00010875"/>
    </source>
</evidence>
<feature type="binding site" evidence="7">
    <location>
        <position position="175"/>
    </location>
    <ligand>
        <name>Zn(2+)</name>
        <dbReference type="ChEBI" id="CHEBI:29105"/>
        <note>catalytic</note>
    </ligand>
</feature>
<keyword evidence="7" id="KW-0698">rRNA processing</keyword>
<dbReference type="PROSITE" id="PS01306">
    <property type="entry name" value="UPF0054"/>
    <property type="match status" value="1"/>
</dbReference>
<feature type="binding site" evidence="7">
    <location>
        <position position="181"/>
    </location>
    <ligand>
        <name>Zn(2+)</name>
        <dbReference type="ChEBI" id="CHEBI:29105"/>
        <note>catalytic</note>
    </ligand>
</feature>
<dbReference type="SUPFAM" id="SSF55486">
    <property type="entry name" value="Metalloproteases ('zincins'), catalytic domain"/>
    <property type="match status" value="1"/>
</dbReference>
<keyword evidence="6 7" id="KW-0862">Zinc</keyword>
<dbReference type="EC" id="3.1.-.-" evidence="7"/>
<protein>
    <recommendedName>
        <fullName evidence="7">Endoribonuclease YbeY</fullName>
        <ecNumber evidence="7">3.1.-.-</ecNumber>
    </recommendedName>
</protein>
<evidence type="ECO:0000256" key="2">
    <source>
        <dbReference type="ARBA" id="ARBA00022722"/>
    </source>
</evidence>
<comment type="function">
    <text evidence="7">Single strand-specific metallo-endoribonuclease involved in late-stage 70S ribosome quality control and in maturation of the 3' terminus of the 16S rRNA.</text>
</comment>
<keyword evidence="7" id="KW-0690">Ribosome biogenesis</keyword>
<feature type="binding site" evidence="7">
    <location>
        <position position="171"/>
    </location>
    <ligand>
        <name>Zn(2+)</name>
        <dbReference type="ChEBI" id="CHEBI:29105"/>
        <note>catalytic</note>
    </ligand>
</feature>
<comment type="cofactor">
    <cofactor evidence="7">
        <name>Zn(2+)</name>
        <dbReference type="ChEBI" id="CHEBI:29105"/>
    </cofactor>
    <text evidence="7">Binds 1 zinc ion.</text>
</comment>
<dbReference type="AlphaFoldDB" id="V8C9Z1"/>
<comment type="subcellular location">
    <subcellularLocation>
        <location evidence="7">Cytoplasm</location>
    </subcellularLocation>
</comment>
<evidence type="ECO:0000256" key="7">
    <source>
        <dbReference type="HAMAP-Rule" id="MF_00009"/>
    </source>
</evidence>
<dbReference type="HOGENOM" id="CLU_106710_1_1_7"/>
<keyword evidence="5 7" id="KW-0378">Hydrolase</keyword>
<dbReference type="PATRIC" id="fig|1357400.3.peg.1343"/>
<evidence type="ECO:0000256" key="5">
    <source>
        <dbReference type="ARBA" id="ARBA00022801"/>
    </source>
</evidence>
<evidence type="ECO:0000256" key="3">
    <source>
        <dbReference type="ARBA" id="ARBA00022723"/>
    </source>
</evidence>
<dbReference type="NCBIfam" id="TIGR00043">
    <property type="entry name" value="rRNA maturation RNase YbeY"/>
    <property type="match status" value="1"/>
</dbReference>
<dbReference type="InterPro" id="IPR020549">
    <property type="entry name" value="YbeY_CS"/>
</dbReference>
<comment type="similarity">
    <text evidence="1 7">Belongs to the endoribonuclease YbeY family.</text>
</comment>
<dbReference type="InterPro" id="IPR023091">
    <property type="entry name" value="MetalPrtase_cat_dom_sf_prd"/>
</dbReference>
<dbReference type="PANTHER" id="PTHR46986:SF1">
    <property type="entry name" value="ENDORIBONUCLEASE YBEY, CHLOROPLASTIC"/>
    <property type="match status" value="1"/>
</dbReference>
<sequence>MLEICNHTKSTLPQGIESRLDSTVGVVLESVLDFRLDCALDSASKSTLDSASLDSALGYFCRDSKNLCEKIHIELVFVSSAKMRKINKEFLAKDYATDVLSFPLIDFPLIDSADSPLVDFLLEKLQDLSLDSSEFLPLLLGSIVINLPLARKNSLKFAHSLDDEIIILFIHAVLHLLGFDHERDRGAHRQKEREIMQKLDLSKSIKSLISRASSPQ</sequence>
<evidence type="ECO:0000313" key="9">
    <source>
        <dbReference type="Proteomes" id="UP000018731"/>
    </source>
</evidence>
<dbReference type="GO" id="GO:0004521">
    <property type="term" value="F:RNA endonuclease activity"/>
    <property type="evidence" value="ECO:0007669"/>
    <property type="project" value="UniProtKB-UniRule"/>
</dbReference>
<dbReference type="GO" id="GO:0008270">
    <property type="term" value="F:zinc ion binding"/>
    <property type="evidence" value="ECO:0007669"/>
    <property type="project" value="UniProtKB-UniRule"/>
</dbReference>
<name>V8C9Z1_9HELI</name>
<keyword evidence="4 7" id="KW-0255">Endonuclease</keyword>
<dbReference type="GO" id="GO:0006364">
    <property type="term" value="P:rRNA processing"/>
    <property type="evidence" value="ECO:0007669"/>
    <property type="project" value="UniProtKB-UniRule"/>
</dbReference>
<reference evidence="8 9" key="1">
    <citation type="journal article" date="2014" name="Genome Announc.">
        <title>Draft genome sequences of six enterohepatic helicobacter species isolated from humans and one from rhesus macaques.</title>
        <authorList>
            <person name="Shen Z."/>
            <person name="Sheh A."/>
            <person name="Young S.K."/>
            <person name="Abouelliel A."/>
            <person name="Ward D.V."/>
            <person name="Earl A.M."/>
            <person name="Fox J.G."/>
        </authorList>
    </citation>
    <scope>NUCLEOTIDE SEQUENCE [LARGE SCALE GENOMIC DNA]</scope>
    <source>
        <strain evidence="8 9">MIT 99-5501</strain>
    </source>
</reference>
<dbReference type="InterPro" id="IPR002036">
    <property type="entry name" value="YbeY"/>
</dbReference>
<dbReference type="EMBL" id="AZJI01000004">
    <property type="protein sequence ID" value="ETD24233.1"/>
    <property type="molecule type" value="Genomic_DNA"/>
</dbReference>
<gene>
    <name evidence="7" type="primary">ybeY</name>
    <name evidence="8" type="ORF">HMPREF2086_00983</name>
</gene>
<dbReference type="PANTHER" id="PTHR46986">
    <property type="entry name" value="ENDORIBONUCLEASE YBEY, CHLOROPLASTIC"/>
    <property type="match status" value="1"/>
</dbReference>
<dbReference type="Pfam" id="PF02130">
    <property type="entry name" value="YbeY"/>
    <property type="match status" value="1"/>
</dbReference>
<dbReference type="Proteomes" id="UP000018731">
    <property type="component" value="Unassembled WGS sequence"/>
</dbReference>
<proteinExistence type="inferred from homology"/>
<keyword evidence="9" id="KW-1185">Reference proteome</keyword>
<keyword evidence="7" id="KW-0963">Cytoplasm</keyword>
<keyword evidence="2 7" id="KW-0540">Nuclease</keyword>
<evidence type="ECO:0000313" key="8">
    <source>
        <dbReference type="EMBL" id="ETD24233.1"/>
    </source>
</evidence>